<dbReference type="PANTHER" id="PTHR42941:SF1">
    <property type="entry name" value="SLL1037 PROTEIN"/>
    <property type="match status" value="1"/>
</dbReference>
<dbReference type="NCBIfam" id="TIGR02122">
    <property type="entry name" value="TRAP_TAXI"/>
    <property type="match status" value="1"/>
</dbReference>
<evidence type="ECO:0000313" key="2">
    <source>
        <dbReference type="EMBL" id="SBW10147.1"/>
    </source>
</evidence>
<dbReference type="Gene3D" id="3.40.190.10">
    <property type="entry name" value="Periplasmic binding protein-like II"/>
    <property type="match status" value="2"/>
</dbReference>
<sequence>MRLWKSFLVLTSLCALLAVPAVAGAAEKKTLMWGATSASSGYYPMSVAMAEVVNREVPSIAVTVVETGATNDNFRRMEKGELSFGQGGATDVYMANHGAGVWKGRDMKRQRVMLSSHPQVYVFAVTEESGITKLSDLNDKPYTPGLKGSITEMLAYAAFDSLGIKPKLIPSSTGEAVDAMKDRRIVGFTKATSVNAPDSSLQDVATARKVRILSFTPEEQKKFKAVLPMFGFFDVDNTLYGHEGKSQTIGGHFGMAVDTELDADTVYQIVKAICEHSEEIGKTYAGVRGFDLAKLTSEANAWLHPGTIRYLKEKGFKLDKGQLPPEYKE</sequence>
<gene>
    <name evidence="2" type="ORF">KL86DPRO_60049</name>
</gene>
<name>A0A212KES6_9DELT</name>
<evidence type="ECO:0000256" key="1">
    <source>
        <dbReference type="SAM" id="SignalP"/>
    </source>
</evidence>
<dbReference type="PANTHER" id="PTHR42941">
    <property type="entry name" value="SLL1037 PROTEIN"/>
    <property type="match status" value="1"/>
</dbReference>
<proteinExistence type="predicted"/>
<feature type="chain" id="PRO_5013188406" evidence="1">
    <location>
        <begin position="26"/>
        <end position="329"/>
    </location>
</feature>
<dbReference type="SUPFAM" id="SSF53850">
    <property type="entry name" value="Periplasmic binding protein-like II"/>
    <property type="match status" value="1"/>
</dbReference>
<dbReference type="EMBL" id="FLUQ01000006">
    <property type="protein sequence ID" value="SBW10147.1"/>
    <property type="molecule type" value="Genomic_DNA"/>
</dbReference>
<keyword evidence="2" id="KW-0675">Receptor</keyword>
<dbReference type="InterPro" id="IPR011852">
    <property type="entry name" value="TRAP_TAXI"/>
</dbReference>
<feature type="signal peptide" evidence="1">
    <location>
        <begin position="1"/>
        <end position="25"/>
    </location>
</feature>
<organism evidence="2">
    <name type="scientific">uncultured delta proteobacterium</name>
    <dbReference type="NCBI Taxonomy" id="34034"/>
    <lineage>
        <taxon>Bacteria</taxon>
        <taxon>Deltaproteobacteria</taxon>
        <taxon>environmental samples</taxon>
    </lineage>
</organism>
<dbReference type="Pfam" id="PF16868">
    <property type="entry name" value="NMT1_3"/>
    <property type="match status" value="1"/>
</dbReference>
<reference evidence="2" key="1">
    <citation type="submission" date="2016-04" db="EMBL/GenBank/DDBJ databases">
        <authorList>
            <person name="Evans L.H."/>
            <person name="Alamgir A."/>
            <person name="Owens N."/>
            <person name="Weber N.D."/>
            <person name="Virtaneva K."/>
            <person name="Barbian K."/>
            <person name="Babar A."/>
            <person name="Rosenke K."/>
        </authorList>
    </citation>
    <scope>NUCLEOTIDE SEQUENCE</scope>
    <source>
        <strain evidence="2">86</strain>
    </source>
</reference>
<protein>
    <submittedName>
        <fullName evidence="2">Putative trap transporter solute receptor, taxi family</fullName>
    </submittedName>
</protein>
<dbReference type="AlphaFoldDB" id="A0A212KES6"/>
<accession>A0A212KES6</accession>
<keyword evidence="1" id="KW-0732">Signal</keyword>